<dbReference type="Pfam" id="PF03358">
    <property type="entry name" value="FMN_red"/>
    <property type="match status" value="1"/>
</dbReference>
<dbReference type="GO" id="GO:0005829">
    <property type="term" value="C:cytosol"/>
    <property type="evidence" value="ECO:0007669"/>
    <property type="project" value="TreeGrafter"/>
</dbReference>
<protein>
    <submittedName>
        <fullName evidence="3">NAD(P)H-dependent oxidoreductase</fullName>
    </submittedName>
</protein>
<evidence type="ECO:0000256" key="1">
    <source>
        <dbReference type="SAM" id="MobiDB-lite"/>
    </source>
</evidence>
<gene>
    <name evidence="3" type="ORF">FBR43_14415</name>
</gene>
<name>A0A4U1L662_9SPHN</name>
<dbReference type="InterPro" id="IPR050712">
    <property type="entry name" value="NAD(P)H-dep_reductase"/>
</dbReference>
<dbReference type="InterPro" id="IPR029039">
    <property type="entry name" value="Flavoprotein-like_sf"/>
</dbReference>
<dbReference type="AlphaFoldDB" id="A0A4U1L662"/>
<evidence type="ECO:0000313" key="3">
    <source>
        <dbReference type="EMBL" id="TKD51813.1"/>
    </source>
</evidence>
<sequence length="207" mass="21779">MTDPQAAVPRPHIVGIGGTTRAGSSTERLVRAVLAECEGLGARTSMFPGPELLAMPHYNPDDPERSEGQRAMVAAVREAQGFVIGTPGYHGSVSGLVKNAIDLIEDTRTDPRVYLDGCPVGQIVSAAGWQATGVTLSALRDIIHSLRGWPTPIGIALNSMVQRPFDAAGELVDEGLATATRLQAAQIMAHVSGTRLHRDAEALAARA</sequence>
<dbReference type="Gene3D" id="3.40.50.360">
    <property type="match status" value="1"/>
</dbReference>
<organism evidence="3 4">
    <name type="scientific">Sphingomonas baiyangensis</name>
    <dbReference type="NCBI Taxonomy" id="2572576"/>
    <lineage>
        <taxon>Bacteria</taxon>
        <taxon>Pseudomonadati</taxon>
        <taxon>Pseudomonadota</taxon>
        <taxon>Alphaproteobacteria</taxon>
        <taxon>Sphingomonadales</taxon>
        <taxon>Sphingomonadaceae</taxon>
        <taxon>Sphingomonas</taxon>
    </lineage>
</organism>
<dbReference type="EMBL" id="SWKR01000002">
    <property type="protein sequence ID" value="TKD51813.1"/>
    <property type="molecule type" value="Genomic_DNA"/>
</dbReference>
<dbReference type="OrthoDB" id="9812295at2"/>
<evidence type="ECO:0000313" key="4">
    <source>
        <dbReference type="Proteomes" id="UP000309138"/>
    </source>
</evidence>
<reference evidence="3 4" key="1">
    <citation type="submission" date="2019-04" db="EMBL/GenBank/DDBJ databases">
        <authorList>
            <person name="Yang Y."/>
            <person name="Wei D."/>
        </authorList>
    </citation>
    <scope>NUCLEOTIDE SEQUENCE [LARGE SCALE GENOMIC DNA]</scope>
    <source>
        <strain evidence="3 4">L-1-4w-11</strain>
    </source>
</reference>
<dbReference type="GO" id="GO:0016491">
    <property type="term" value="F:oxidoreductase activity"/>
    <property type="evidence" value="ECO:0007669"/>
    <property type="project" value="InterPro"/>
</dbReference>
<feature type="region of interest" description="Disordered" evidence="1">
    <location>
        <begin position="1"/>
        <end position="21"/>
    </location>
</feature>
<keyword evidence="4" id="KW-1185">Reference proteome</keyword>
<accession>A0A4U1L662</accession>
<dbReference type="PANTHER" id="PTHR30543:SF21">
    <property type="entry name" value="NAD(P)H-DEPENDENT FMN REDUCTASE LOT6"/>
    <property type="match status" value="1"/>
</dbReference>
<dbReference type="GO" id="GO:0010181">
    <property type="term" value="F:FMN binding"/>
    <property type="evidence" value="ECO:0007669"/>
    <property type="project" value="TreeGrafter"/>
</dbReference>
<dbReference type="InterPro" id="IPR005025">
    <property type="entry name" value="FMN_Rdtase-like_dom"/>
</dbReference>
<comment type="caution">
    <text evidence="3">The sequence shown here is derived from an EMBL/GenBank/DDBJ whole genome shotgun (WGS) entry which is preliminary data.</text>
</comment>
<proteinExistence type="predicted"/>
<evidence type="ECO:0000259" key="2">
    <source>
        <dbReference type="Pfam" id="PF03358"/>
    </source>
</evidence>
<feature type="domain" description="NADPH-dependent FMN reductase-like" evidence="2">
    <location>
        <begin position="12"/>
        <end position="152"/>
    </location>
</feature>
<dbReference type="Proteomes" id="UP000309138">
    <property type="component" value="Unassembled WGS sequence"/>
</dbReference>
<dbReference type="PANTHER" id="PTHR30543">
    <property type="entry name" value="CHROMATE REDUCTASE"/>
    <property type="match status" value="1"/>
</dbReference>
<dbReference type="SUPFAM" id="SSF52218">
    <property type="entry name" value="Flavoproteins"/>
    <property type="match status" value="1"/>
</dbReference>